<keyword evidence="3" id="KW-1185">Reference proteome</keyword>
<dbReference type="InterPro" id="IPR044730">
    <property type="entry name" value="RNase_H-like_dom_plant"/>
</dbReference>
<reference evidence="2" key="2">
    <citation type="submission" date="2023-05" db="EMBL/GenBank/DDBJ databases">
        <authorList>
            <person name="Schelkunov M.I."/>
        </authorList>
    </citation>
    <scope>NUCLEOTIDE SEQUENCE</scope>
    <source>
        <strain evidence="2">Hsosn_3</strain>
        <tissue evidence="2">Leaf</tissue>
    </source>
</reference>
<dbReference type="InterPro" id="IPR036397">
    <property type="entry name" value="RNaseH_sf"/>
</dbReference>
<reference evidence="2" key="1">
    <citation type="submission" date="2023-02" db="EMBL/GenBank/DDBJ databases">
        <title>Genome of toxic invasive species Heracleum sosnowskyi carries increased number of genes despite the absence of recent whole-genome duplications.</title>
        <authorList>
            <person name="Schelkunov M."/>
            <person name="Shtratnikova V."/>
            <person name="Makarenko M."/>
            <person name="Klepikova A."/>
            <person name="Omelchenko D."/>
            <person name="Novikova G."/>
            <person name="Obukhova E."/>
            <person name="Bogdanov V."/>
            <person name="Penin A."/>
            <person name="Logacheva M."/>
        </authorList>
    </citation>
    <scope>NUCLEOTIDE SEQUENCE</scope>
    <source>
        <strain evidence="2">Hsosn_3</strain>
        <tissue evidence="2">Leaf</tissue>
    </source>
</reference>
<dbReference type="InterPro" id="IPR052929">
    <property type="entry name" value="RNase_H-like_EbsB-rel"/>
</dbReference>
<dbReference type="Proteomes" id="UP001237642">
    <property type="component" value="Unassembled WGS sequence"/>
</dbReference>
<dbReference type="EMBL" id="JAUIZM010000005">
    <property type="protein sequence ID" value="KAK1384070.1"/>
    <property type="molecule type" value="Genomic_DNA"/>
</dbReference>
<protein>
    <recommendedName>
        <fullName evidence="1">RNase H type-1 domain-containing protein</fullName>
    </recommendedName>
</protein>
<dbReference type="PANTHER" id="PTHR47074">
    <property type="entry name" value="BNAC02G40300D PROTEIN"/>
    <property type="match status" value="1"/>
</dbReference>
<organism evidence="2 3">
    <name type="scientific">Heracleum sosnowskyi</name>
    <dbReference type="NCBI Taxonomy" id="360622"/>
    <lineage>
        <taxon>Eukaryota</taxon>
        <taxon>Viridiplantae</taxon>
        <taxon>Streptophyta</taxon>
        <taxon>Embryophyta</taxon>
        <taxon>Tracheophyta</taxon>
        <taxon>Spermatophyta</taxon>
        <taxon>Magnoliopsida</taxon>
        <taxon>eudicotyledons</taxon>
        <taxon>Gunneridae</taxon>
        <taxon>Pentapetalae</taxon>
        <taxon>asterids</taxon>
        <taxon>campanulids</taxon>
        <taxon>Apiales</taxon>
        <taxon>Apiaceae</taxon>
        <taxon>Apioideae</taxon>
        <taxon>apioid superclade</taxon>
        <taxon>Tordylieae</taxon>
        <taxon>Tordyliinae</taxon>
        <taxon>Heracleum</taxon>
    </lineage>
</organism>
<evidence type="ECO:0000313" key="2">
    <source>
        <dbReference type="EMBL" id="KAK1384070.1"/>
    </source>
</evidence>
<dbReference type="InterPro" id="IPR002156">
    <property type="entry name" value="RNaseH_domain"/>
</dbReference>
<name>A0AAD8IHL0_9APIA</name>
<dbReference type="Pfam" id="PF13456">
    <property type="entry name" value="RVT_3"/>
    <property type="match status" value="1"/>
</dbReference>
<dbReference type="Gene3D" id="3.30.420.10">
    <property type="entry name" value="Ribonuclease H-like superfamily/Ribonuclease H"/>
    <property type="match status" value="1"/>
</dbReference>
<dbReference type="GO" id="GO:0004523">
    <property type="term" value="F:RNA-DNA hybrid ribonuclease activity"/>
    <property type="evidence" value="ECO:0007669"/>
    <property type="project" value="InterPro"/>
</dbReference>
<evidence type="ECO:0000259" key="1">
    <source>
        <dbReference type="Pfam" id="PF13456"/>
    </source>
</evidence>
<proteinExistence type="predicted"/>
<gene>
    <name evidence="2" type="ORF">POM88_021805</name>
</gene>
<dbReference type="GO" id="GO:0003676">
    <property type="term" value="F:nucleic acid binding"/>
    <property type="evidence" value="ECO:0007669"/>
    <property type="project" value="InterPro"/>
</dbReference>
<evidence type="ECO:0000313" key="3">
    <source>
        <dbReference type="Proteomes" id="UP001237642"/>
    </source>
</evidence>
<comment type="caution">
    <text evidence="2">The sequence shown here is derived from an EMBL/GenBank/DDBJ whole genome shotgun (WGS) entry which is preliminary data.</text>
</comment>
<dbReference type="AlphaFoldDB" id="A0AAD8IHL0"/>
<accession>A0AAD8IHL0</accession>
<dbReference type="PANTHER" id="PTHR47074:SF48">
    <property type="entry name" value="POLYNUCLEOTIDYL TRANSFERASE, RIBONUCLEASE H-LIKE SUPERFAMILY PROTEIN"/>
    <property type="match status" value="1"/>
</dbReference>
<feature type="domain" description="RNase H type-1" evidence="1">
    <location>
        <begin position="50"/>
        <end position="120"/>
    </location>
</feature>
<dbReference type="CDD" id="cd06222">
    <property type="entry name" value="RNase_H_like"/>
    <property type="match status" value="1"/>
</dbReference>
<sequence>METYNELVSKLVDAPASSWQCPPVVKQHAATATTLSSWQGPPVGSVKFNTDAHVPAGSNVGLGVVIGNEMGKLLVAAVKRCETTSPDIAEALAVRYGLQVARRLGYSSIWVEKSLFNLLKNWRTIPQTQN</sequence>